<sequence length="161" mass="17952">MTGENATLYSKRFDMFPLLKSAAASGREYALFSTDETIDLWQDFATTPNGVKNQTPPHVLALITQNRKLSVYSNWTPGTVDIANDGRQDGELYNISTPTGRYKLDNLYRSSANASEVAAMKNLLLNDLVPNEMRAPLPESLRTAQNAAKQQIIDYYLSQQS</sequence>
<dbReference type="eggNOG" id="COG3119">
    <property type="taxonomic scope" value="Bacteria"/>
</dbReference>
<dbReference type="OrthoDB" id="9777306at2"/>
<dbReference type="HOGENOM" id="CLU_1642185_0_0_4"/>
<accession>B1XUF3</accession>
<protein>
    <submittedName>
        <fullName evidence="1">Putative arylsulfatase</fullName>
    </submittedName>
</protein>
<organism evidence="1">
    <name type="scientific">Polynucleobacter necessarius subsp. necessarius (strain STIR1)</name>
    <dbReference type="NCBI Taxonomy" id="452638"/>
    <lineage>
        <taxon>Bacteria</taxon>
        <taxon>Pseudomonadati</taxon>
        <taxon>Pseudomonadota</taxon>
        <taxon>Betaproteobacteria</taxon>
        <taxon>Burkholderiales</taxon>
        <taxon>Burkholderiaceae</taxon>
        <taxon>Polynucleobacter</taxon>
    </lineage>
</organism>
<gene>
    <name evidence="1" type="ordered locus">Pnec_0759</name>
</gene>
<dbReference type="STRING" id="452638.Pnec_0759"/>
<evidence type="ECO:0000313" key="1">
    <source>
        <dbReference type="EMBL" id="ACB43980.1"/>
    </source>
</evidence>
<reference evidence="1" key="1">
    <citation type="submission" date="2008-03" db="EMBL/GenBank/DDBJ databases">
        <title>Complete sequence of Polynucleobacter necessarius STIR1.</title>
        <authorList>
            <consortium name="US DOE Joint Genome Institute"/>
            <person name="Copeland A."/>
            <person name="Lucas S."/>
            <person name="Lapidus A."/>
            <person name="Barry K."/>
            <person name="Detter J.C."/>
            <person name="Glavina del Rio T."/>
            <person name="Hammon N."/>
            <person name="Israni S."/>
            <person name="Dalin E."/>
            <person name="Tice H."/>
            <person name="Pitluck S."/>
            <person name="Chain P."/>
            <person name="Malfatti S."/>
            <person name="Shin M."/>
            <person name="Vergez L."/>
            <person name="Schmutz J."/>
            <person name="Larimer F."/>
            <person name="Land M."/>
            <person name="Hauser L."/>
            <person name="Kyrpides N."/>
            <person name="Kim E."/>
            <person name="Hahn M."/>
            <person name="Richardson P."/>
        </authorList>
    </citation>
    <scope>NUCLEOTIDE SEQUENCE [LARGE SCALE GENOMIC DNA]</scope>
    <source>
        <strain evidence="1">STIR1</strain>
    </source>
</reference>
<dbReference type="KEGG" id="pne:Pnec_0759"/>
<dbReference type="EMBL" id="CP001010">
    <property type="protein sequence ID" value="ACB43980.1"/>
    <property type="molecule type" value="Genomic_DNA"/>
</dbReference>
<name>B1XUF3_POLNS</name>
<proteinExistence type="predicted"/>
<dbReference type="AlphaFoldDB" id="B1XUF3"/>